<feature type="domain" description="Sigma-54 factor interaction" evidence="6">
    <location>
        <begin position="147"/>
        <end position="375"/>
    </location>
</feature>
<gene>
    <name evidence="7" type="ORF">SAMN05216352_10777</name>
</gene>
<dbReference type="GO" id="GO:0043565">
    <property type="term" value="F:sequence-specific DNA binding"/>
    <property type="evidence" value="ECO:0007669"/>
    <property type="project" value="InterPro"/>
</dbReference>
<dbReference type="PROSITE" id="PS50045">
    <property type="entry name" value="SIGMA54_INTERACT_4"/>
    <property type="match status" value="1"/>
</dbReference>
<dbReference type="Gene3D" id="1.10.10.60">
    <property type="entry name" value="Homeodomain-like"/>
    <property type="match status" value="1"/>
</dbReference>
<dbReference type="CDD" id="cd00009">
    <property type="entry name" value="AAA"/>
    <property type="match status" value="1"/>
</dbReference>
<accession>A0A1G8K5M3</accession>
<dbReference type="InterPro" id="IPR003593">
    <property type="entry name" value="AAA+_ATPase"/>
</dbReference>
<evidence type="ECO:0000313" key="7">
    <source>
        <dbReference type="EMBL" id="SDI38734.1"/>
    </source>
</evidence>
<dbReference type="AlphaFoldDB" id="A0A1G8K5M3"/>
<keyword evidence="4" id="KW-0238">DNA-binding</keyword>
<dbReference type="GO" id="GO:0005524">
    <property type="term" value="F:ATP binding"/>
    <property type="evidence" value="ECO:0007669"/>
    <property type="project" value="UniProtKB-KW"/>
</dbReference>
<dbReference type="OrthoDB" id="9771372at2"/>
<dbReference type="PROSITE" id="PS00676">
    <property type="entry name" value="SIGMA54_INTERACT_2"/>
    <property type="match status" value="1"/>
</dbReference>
<proteinExistence type="predicted"/>
<dbReference type="InterPro" id="IPR058031">
    <property type="entry name" value="AAA_lid_NorR"/>
</dbReference>
<dbReference type="SMART" id="SM00382">
    <property type="entry name" value="AAA"/>
    <property type="match status" value="1"/>
</dbReference>
<organism evidence="7 8">
    <name type="scientific">Alteribacillus bidgolensis</name>
    <dbReference type="NCBI Taxonomy" id="930129"/>
    <lineage>
        <taxon>Bacteria</taxon>
        <taxon>Bacillati</taxon>
        <taxon>Bacillota</taxon>
        <taxon>Bacilli</taxon>
        <taxon>Bacillales</taxon>
        <taxon>Bacillaceae</taxon>
        <taxon>Alteribacillus</taxon>
    </lineage>
</organism>
<evidence type="ECO:0000256" key="1">
    <source>
        <dbReference type="ARBA" id="ARBA00022741"/>
    </source>
</evidence>
<dbReference type="InterPro" id="IPR002197">
    <property type="entry name" value="HTH_Fis"/>
</dbReference>
<dbReference type="PRINTS" id="PR01590">
    <property type="entry name" value="HTHFIS"/>
</dbReference>
<evidence type="ECO:0000259" key="6">
    <source>
        <dbReference type="PROSITE" id="PS50045"/>
    </source>
</evidence>
<dbReference type="InterPro" id="IPR002078">
    <property type="entry name" value="Sigma_54_int"/>
</dbReference>
<keyword evidence="8" id="KW-1185">Reference proteome</keyword>
<keyword evidence="5" id="KW-0804">Transcription</keyword>
<keyword evidence="2" id="KW-0067">ATP-binding</keyword>
<keyword evidence="3" id="KW-0805">Transcription regulation</keyword>
<dbReference type="InterPro" id="IPR025944">
    <property type="entry name" value="Sigma_54_int_dom_CS"/>
</dbReference>
<evidence type="ECO:0000256" key="5">
    <source>
        <dbReference type="ARBA" id="ARBA00023163"/>
    </source>
</evidence>
<dbReference type="Pfam" id="PF00158">
    <property type="entry name" value="Sigma54_activat"/>
    <property type="match status" value="1"/>
</dbReference>
<dbReference type="Pfam" id="PF13426">
    <property type="entry name" value="PAS_9"/>
    <property type="match status" value="1"/>
</dbReference>
<dbReference type="SUPFAM" id="SSF55785">
    <property type="entry name" value="PYP-like sensor domain (PAS domain)"/>
    <property type="match status" value="1"/>
</dbReference>
<dbReference type="RefSeq" id="WP_091585487.1">
    <property type="nucleotide sequence ID" value="NZ_FNDU01000007.1"/>
</dbReference>
<dbReference type="SUPFAM" id="SSF52540">
    <property type="entry name" value="P-loop containing nucleoside triphosphate hydrolases"/>
    <property type="match status" value="1"/>
</dbReference>
<dbReference type="PANTHER" id="PTHR32071">
    <property type="entry name" value="TRANSCRIPTIONAL REGULATORY PROTEIN"/>
    <property type="match status" value="1"/>
</dbReference>
<dbReference type="InterPro" id="IPR035965">
    <property type="entry name" value="PAS-like_dom_sf"/>
</dbReference>
<dbReference type="InterPro" id="IPR027417">
    <property type="entry name" value="P-loop_NTPase"/>
</dbReference>
<dbReference type="EMBL" id="FNDU01000007">
    <property type="protein sequence ID" value="SDI38734.1"/>
    <property type="molecule type" value="Genomic_DNA"/>
</dbReference>
<dbReference type="SUPFAM" id="SSF46689">
    <property type="entry name" value="Homeodomain-like"/>
    <property type="match status" value="1"/>
</dbReference>
<evidence type="ECO:0000256" key="4">
    <source>
        <dbReference type="ARBA" id="ARBA00023125"/>
    </source>
</evidence>
<dbReference type="InterPro" id="IPR025943">
    <property type="entry name" value="Sigma_54_int_dom_ATP-bd_2"/>
</dbReference>
<dbReference type="GO" id="GO:0006355">
    <property type="term" value="P:regulation of DNA-templated transcription"/>
    <property type="evidence" value="ECO:0007669"/>
    <property type="project" value="InterPro"/>
</dbReference>
<dbReference type="Pfam" id="PF25601">
    <property type="entry name" value="AAA_lid_14"/>
    <property type="match status" value="1"/>
</dbReference>
<dbReference type="PROSITE" id="PS00688">
    <property type="entry name" value="SIGMA54_INTERACT_3"/>
    <property type="match status" value="1"/>
</dbReference>
<dbReference type="PANTHER" id="PTHR32071:SF74">
    <property type="entry name" value="TRANSCRIPTIONAL ACTIVATOR ROCR"/>
    <property type="match status" value="1"/>
</dbReference>
<name>A0A1G8K5M3_9BACI</name>
<dbReference type="Pfam" id="PF02954">
    <property type="entry name" value="HTH_8"/>
    <property type="match status" value="1"/>
</dbReference>
<reference evidence="7 8" key="1">
    <citation type="submission" date="2016-10" db="EMBL/GenBank/DDBJ databases">
        <authorList>
            <person name="de Groot N.N."/>
        </authorList>
    </citation>
    <scope>NUCLEOTIDE SEQUENCE [LARGE SCALE GENOMIC DNA]</scope>
    <source>
        <strain evidence="8">P4B,CCM 7963,CECT 7998,DSM 25260,IBRC-M 10614,KCTC 13821</strain>
    </source>
</reference>
<sequence length="470" mass="54018">MEKIQSLTNEQQRFIDQFMFDQVDQGIRVIDLNETPIIYNEKMKSIESMTLDDLSDKKITDLFQFHDERDSRLLQAIHHGKTTKNKKQTYLNYKGEEITTVNHIFPIHYDGKVIAAAEIAKDVTKIERLIRDNLNRQGNTRYRFDSIIGTSPEMKSIIENAKRATRTSSSVLIVGETGTGKELFVQSIHSGSSRGSGPYISQNCAALPESLIEGILFGTVKGAFTGAIERPGLFEEAEGGTLMLDEINSLPTSLQAKLLRAIQEKKITRIGDHKERPIDVRILATINEDPIEAITNNRLRKDLYYRLSVVTLFVPPLRERKSDIPLLVETFIKKYNQLFQMNVAEVSNEVFDLFYSYDWPGNVRELEHVIEGAMNFMFEEEALTPSHLPVHFQNKTKNETNTDHQVSANNQLTPLLEGESLRDRLYDIEQNFIIQTLEKYHYNVNRAAKELGISRQSLQYRMEKFNIKRP</sequence>
<dbReference type="Gene3D" id="3.40.50.300">
    <property type="entry name" value="P-loop containing nucleotide triphosphate hydrolases"/>
    <property type="match status" value="1"/>
</dbReference>
<dbReference type="PROSITE" id="PS00675">
    <property type="entry name" value="SIGMA54_INTERACT_1"/>
    <property type="match status" value="1"/>
</dbReference>
<dbReference type="Gene3D" id="1.10.8.60">
    <property type="match status" value="1"/>
</dbReference>
<dbReference type="InterPro" id="IPR000014">
    <property type="entry name" value="PAS"/>
</dbReference>
<evidence type="ECO:0000256" key="3">
    <source>
        <dbReference type="ARBA" id="ARBA00023015"/>
    </source>
</evidence>
<dbReference type="FunFam" id="3.40.50.300:FF:000006">
    <property type="entry name" value="DNA-binding transcriptional regulator NtrC"/>
    <property type="match status" value="1"/>
</dbReference>
<dbReference type="InterPro" id="IPR025662">
    <property type="entry name" value="Sigma_54_int_dom_ATP-bd_1"/>
</dbReference>
<evidence type="ECO:0000313" key="8">
    <source>
        <dbReference type="Proteomes" id="UP000199017"/>
    </source>
</evidence>
<keyword evidence="1" id="KW-0547">Nucleotide-binding</keyword>
<dbReference type="Proteomes" id="UP000199017">
    <property type="component" value="Unassembled WGS sequence"/>
</dbReference>
<protein>
    <submittedName>
        <fullName evidence="7">Arginine utilization regulatory protein</fullName>
    </submittedName>
</protein>
<evidence type="ECO:0000256" key="2">
    <source>
        <dbReference type="ARBA" id="ARBA00022840"/>
    </source>
</evidence>
<dbReference type="STRING" id="930129.SAMN05216352_10777"/>
<dbReference type="InterPro" id="IPR009057">
    <property type="entry name" value="Homeodomain-like_sf"/>
</dbReference>
<dbReference type="NCBIfam" id="TIGR00229">
    <property type="entry name" value="sensory_box"/>
    <property type="match status" value="1"/>
</dbReference>
<dbReference type="Gene3D" id="3.30.450.20">
    <property type="entry name" value="PAS domain"/>
    <property type="match status" value="1"/>
</dbReference>